<protein>
    <submittedName>
        <fullName evidence="4">BMP family ABC transporter substrate-binding protein</fullName>
    </submittedName>
</protein>
<gene>
    <name evidence="4" type="ORF">EIP75_08460</name>
</gene>
<name>A0A426VDW4_9BURK</name>
<dbReference type="EMBL" id="RSED01000005">
    <property type="protein sequence ID" value="RRS04990.1"/>
    <property type="molecule type" value="Genomic_DNA"/>
</dbReference>
<dbReference type="GO" id="GO:0005886">
    <property type="term" value="C:plasma membrane"/>
    <property type="evidence" value="ECO:0007669"/>
    <property type="project" value="InterPro"/>
</dbReference>
<dbReference type="Proteomes" id="UP000269265">
    <property type="component" value="Unassembled WGS sequence"/>
</dbReference>
<dbReference type="OrthoDB" id="9769871at2"/>
<evidence type="ECO:0000259" key="3">
    <source>
        <dbReference type="Pfam" id="PF02608"/>
    </source>
</evidence>
<feature type="domain" description="ABC transporter substrate-binding protein PnrA-like" evidence="3">
    <location>
        <begin position="29"/>
        <end position="307"/>
    </location>
</feature>
<dbReference type="Gene3D" id="3.40.50.2300">
    <property type="match status" value="2"/>
</dbReference>
<dbReference type="Pfam" id="PF02608">
    <property type="entry name" value="Bmp"/>
    <property type="match status" value="1"/>
</dbReference>
<reference evidence="4 5" key="1">
    <citation type="submission" date="2018-12" db="EMBL/GenBank/DDBJ databases">
        <title>The whole draft genome of Aquabacterium sp. SJQ9.</title>
        <authorList>
            <person name="Sun L."/>
            <person name="Gao X."/>
            <person name="Chen W."/>
            <person name="Huang K."/>
        </authorList>
    </citation>
    <scope>NUCLEOTIDE SEQUENCE [LARGE SCALE GENOMIC DNA]</scope>
    <source>
        <strain evidence="4 5">SJQ9</strain>
    </source>
</reference>
<dbReference type="CDD" id="cd19963">
    <property type="entry name" value="PBP1_BMP-like"/>
    <property type="match status" value="1"/>
</dbReference>
<feature type="signal peptide" evidence="2">
    <location>
        <begin position="1"/>
        <end position="23"/>
    </location>
</feature>
<evidence type="ECO:0000313" key="4">
    <source>
        <dbReference type="EMBL" id="RRS04990.1"/>
    </source>
</evidence>
<feature type="chain" id="PRO_5019148900" evidence="2">
    <location>
        <begin position="24"/>
        <end position="357"/>
    </location>
</feature>
<dbReference type="AlphaFoldDB" id="A0A426VDW4"/>
<dbReference type="InterPro" id="IPR028082">
    <property type="entry name" value="Peripla_BP_I"/>
</dbReference>
<dbReference type="InterPro" id="IPR003760">
    <property type="entry name" value="PnrA-like"/>
</dbReference>
<dbReference type="SUPFAM" id="SSF53822">
    <property type="entry name" value="Periplasmic binding protein-like I"/>
    <property type="match status" value="1"/>
</dbReference>
<organism evidence="4 5">
    <name type="scientific">Aquabacterium soli</name>
    <dbReference type="NCBI Taxonomy" id="2493092"/>
    <lineage>
        <taxon>Bacteria</taxon>
        <taxon>Pseudomonadati</taxon>
        <taxon>Pseudomonadota</taxon>
        <taxon>Betaproteobacteria</taxon>
        <taxon>Burkholderiales</taxon>
        <taxon>Aquabacterium</taxon>
    </lineage>
</organism>
<accession>A0A426VDW4</accession>
<dbReference type="PANTHER" id="PTHR43208">
    <property type="entry name" value="ABC TRANSPORTER SUBSTRATE-BINDING PROTEIN"/>
    <property type="match status" value="1"/>
</dbReference>
<comment type="caution">
    <text evidence="4">The sequence shown here is derived from an EMBL/GenBank/DDBJ whole genome shotgun (WGS) entry which is preliminary data.</text>
</comment>
<keyword evidence="5" id="KW-1185">Reference proteome</keyword>
<dbReference type="RefSeq" id="WP_125242808.1">
    <property type="nucleotide sequence ID" value="NZ_RSED01000005.1"/>
</dbReference>
<sequence>MHRRFLLLGALAAATLATPWAHAASGPLKIGFIYPGPVANVGWTFQHELGRKLIEKEFGPRIQTVFVENVPESTDAERVIRQLVADGCKMIFTTSFGFMESTVKVAKDHPEVIFEHATGYKMAKNLGLYQTKFYEGAYLLGMLAGKMTKKNTLGFVASYPIPEVLRNINAFTHGARSVNPAIKTKVIWINSWYDPTRERQAADALIGQGADVLYQNTDSPAVVQLAQAKGLYAFGQDSDMTRFGPKAHLTANTVNWGVYYRMKVKQVLDGQWKAQDTKWGMKEGMIELAALNPAIPADVVKLFNDKKAAIVAGSFHPFQGPVKDQAGKIKVAPGQVISDAELWGMKWYIEGVEGALP</sequence>
<keyword evidence="1 2" id="KW-0732">Signal</keyword>
<proteinExistence type="predicted"/>
<evidence type="ECO:0000256" key="2">
    <source>
        <dbReference type="SAM" id="SignalP"/>
    </source>
</evidence>
<dbReference type="InterPro" id="IPR052910">
    <property type="entry name" value="ABC-Purine-Binding"/>
</dbReference>
<evidence type="ECO:0000313" key="5">
    <source>
        <dbReference type="Proteomes" id="UP000269265"/>
    </source>
</evidence>
<dbReference type="PANTHER" id="PTHR43208:SF1">
    <property type="entry name" value="ABC TRANSPORTER SUBSTRATE-BINDING PROTEIN"/>
    <property type="match status" value="1"/>
</dbReference>
<evidence type="ECO:0000256" key="1">
    <source>
        <dbReference type="ARBA" id="ARBA00022729"/>
    </source>
</evidence>